<reference evidence="1 2" key="1">
    <citation type="journal article" date="2016" name="Antonie Van Leeuwenhoek">
        <title>Dongia soli sp. nov., isolated from soil from Dokdo, Korea.</title>
        <authorList>
            <person name="Kim D.U."/>
            <person name="Lee H."/>
            <person name="Kim H."/>
            <person name="Kim S.G."/>
            <person name="Ka J.O."/>
        </authorList>
    </citation>
    <scope>NUCLEOTIDE SEQUENCE [LARGE SCALE GENOMIC DNA]</scope>
    <source>
        <strain evidence="1 2">D78</strain>
    </source>
</reference>
<name>A0ABU5E7W5_9PROT</name>
<protein>
    <submittedName>
        <fullName evidence="1">Uncharacterized protein</fullName>
    </submittedName>
</protein>
<gene>
    <name evidence="1" type="ORF">SMD27_05460</name>
</gene>
<accession>A0ABU5E7W5</accession>
<keyword evidence="2" id="KW-1185">Reference proteome</keyword>
<proteinExistence type="predicted"/>
<comment type="caution">
    <text evidence="1">The sequence shown here is derived from an EMBL/GenBank/DDBJ whole genome shotgun (WGS) entry which is preliminary data.</text>
</comment>
<dbReference type="RefSeq" id="WP_320507303.1">
    <property type="nucleotide sequence ID" value="NZ_JAXCLW010000001.1"/>
</dbReference>
<dbReference type="Proteomes" id="UP001279642">
    <property type="component" value="Unassembled WGS sequence"/>
</dbReference>
<evidence type="ECO:0000313" key="2">
    <source>
        <dbReference type="Proteomes" id="UP001279642"/>
    </source>
</evidence>
<evidence type="ECO:0000313" key="1">
    <source>
        <dbReference type="EMBL" id="MDY0882278.1"/>
    </source>
</evidence>
<organism evidence="1 2">
    <name type="scientific">Dongia soli</name>
    <dbReference type="NCBI Taxonomy" id="600628"/>
    <lineage>
        <taxon>Bacteria</taxon>
        <taxon>Pseudomonadati</taxon>
        <taxon>Pseudomonadota</taxon>
        <taxon>Alphaproteobacteria</taxon>
        <taxon>Rhodospirillales</taxon>
        <taxon>Dongiaceae</taxon>
        <taxon>Dongia</taxon>
    </lineage>
</organism>
<dbReference type="EMBL" id="JAXCLW010000001">
    <property type="protein sequence ID" value="MDY0882278.1"/>
    <property type="molecule type" value="Genomic_DNA"/>
</dbReference>
<sequence length="71" mass="7617">MPAPHFTKRQVAALRAARDKGGAWYMDGQNMGGAKRRMIRRLAAAGYLSLLAPYALTRSGAAALAAAERKD</sequence>